<dbReference type="InterPro" id="IPR045428">
    <property type="entry name" value="EACC1"/>
</dbReference>
<evidence type="ECO:0000313" key="1">
    <source>
        <dbReference type="EMBL" id="GAA3498165.1"/>
    </source>
</evidence>
<dbReference type="Proteomes" id="UP001501455">
    <property type="component" value="Unassembled WGS sequence"/>
</dbReference>
<comment type="caution">
    <text evidence="1">The sequence shown here is derived from an EMBL/GenBank/DDBJ whole genome shotgun (WGS) entry which is preliminary data.</text>
</comment>
<dbReference type="Pfam" id="PF19953">
    <property type="entry name" value="EACC1"/>
    <property type="match status" value="1"/>
</dbReference>
<gene>
    <name evidence="1" type="ORF">GCM10019016_052680</name>
</gene>
<evidence type="ECO:0000313" key="2">
    <source>
        <dbReference type="Proteomes" id="UP001501455"/>
    </source>
</evidence>
<sequence length="131" mass="14092">MIGSGAKSEAVRARGMWDIMGADHQDRVELAVSRQGELKSLQTWLDLAAVPGVEVRRVPGAPGPGEQGALDVLTVLATSTGLIAAIRVLPQFLRARRSDLSVTVAVRGKKLTVDARNVEEVMPILERLLDE</sequence>
<protein>
    <submittedName>
        <fullName evidence="1">Uncharacterized protein</fullName>
    </submittedName>
</protein>
<accession>A0ABP6TTL3</accession>
<name>A0ABP6TTL3_9ACTN</name>
<organism evidence="1 2">
    <name type="scientific">Streptomyces prasinosporus</name>
    <dbReference type="NCBI Taxonomy" id="68256"/>
    <lineage>
        <taxon>Bacteria</taxon>
        <taxon>Bacillati</taxon>
        <taxon>Actinomycetota</taxon>
        <taxon>Actinomycetes</taxon>
        <taxon>Kitasatosporales</taxon>
        <taxon>Streptomycetaceae</taxon>
        <taxon>Streptomyces</taxon>
        <taxon>Streptomyces albogriseolus group</taxon>
    </lineage>
</organism>
<reference evidence="2" key="1">
    <citation type="journal article" date="2019" name="Int. J. Syst. Evol. Microbiol.">
        <title>The Global Catalogue of Microorganisms (GCM) 10K type strain sequencing project: providing services to taxonomists for standard genome sequencing and annotation.</title>
        <authorList>
            <consortium name="The Broad Institute Genomics Platform"/>
            <consortium name="The Broad Institute Genome Sequencing Center for Infectious Disease"/>
            <person name="Wu L."/>
            <person name="Ma J."/>
        </authorList>
    </citation>
    <scope>NUCLEOTIDE SEQUENCE [LARGE SCALE GENOMIC DNA]</scope>
    <source>
        <strain evidence="2">JCM 4816</strain>
    </source>
</reference>
<proteinExistence type="predicted"/>
<keyword evidence="2" id="KW-1185">Reference proteome</keyword>
<dbReference type="EMBL" id="BAAAXF010000036">
    <property type="protein sequence ID" value="GAA3498165.1"/>
    <property type="molecule type" value="Genomic_DNA"/>
</dbReference>